<gene>
    <name evidence="1" type="ORF">HAX54_037223</name>
</gene>
<evidence type="ECO:0000313" key="1">
    <source>
        <dbReference type="EMBL" id="MCD9646958.1"/>
    </source>
</evidence>
<sequence>LTLVEVSFKEAVYDNQAFSDPWVGIANYLHPLISDLGKEKMEDLLENYLFNEGMHTTALAEILIGQGIQLSLYNNKELMLNRNFQWTQEDALELSIQRESPLETDLQ</sequence>
<feature type="non-terminal residue" evidence="1">
    <location>
        <position position="1"/>
    </location>
</feature>
<keyword evidence="2" id="KW-1185">Reference proteome</keyword>
<dbReference type="Proteomes" id="UP000823775">
    <property type="component" value="Unassembled WGS sequence"/>
</dbReference>
<name>A0ABS8VLA8_DATST</name>
<evidence type="ECO:0000313" key="2">
    <source>
        <dbReference type="Proteomes" id="UP000823775"/>
    </source>
</evidence>
<proteinExistence type="predicted"/>
<comment type="caution">
    <text evidence="1">The sequence shown here is derived from an EMBL/GenBank/DDBJ whole genome shotgun (WGS) entry which is preliminary data.</text>
</comment>
<protein>
    <submittedName>
        <fullName evidence="1">Uncharacterized protein</fullName>
    </submittedName>
</protein>
<reference evidence="1 2" key="1">
    <citation type="journal article" date="2021" name="BMC Genomics">
        <title>Datura genome reveals duplications of psychoactive alkaloid biosynthetic genes and high mutation rate following tissue culture.</title>
        <authorList>
            <person name="Rajewski A."/>
            <person name="Carter-House D."/>
            <person name="Stajich J."/>
            <person name="Litt A."/>
        </authorList>
    </citation>
    <scope>NUCLEOTIDE SEQUENCE [LARGE SCALE GENOMIC DNA]</scope>
    <source>
        <strain evidence="1">AR-01</strain>
    </source>
</reference>
<organism evidence="1 2">
    <name type="scientific">Datura stramonium</name>
    <name type="common">Jimsonweed</name>
    <name type="synonym">Common thornapple</name>
    <dbReference type="NCBI Taxonomy" id="4076"/>
    <lineage>
        <taxon>Eukaryota</taxon>
        <taxon>Viridiplantae</taxon>
        <taxon>Streptophyta</taxon>
        <taxon>Embryophyta</taxon>
        <taxon>Tracheophyta</taxon>
        <taxon>Spermatophyta</taxon>
        <taxon>Magnoliopsida</taxon>
        <taxon>eudicotyledons</taxon>
        <taxon>Gunneridae</taxon>
        <taxon>Pentapetalae</taxon>
        <taxon>asterids</taxon>
        <taxon>lamiids</taxon>
        <taxon>Solanales</taxon>
        <taxon>Solanaceae</taxon>
        <taxon>Solanoideae</taxon>
        <taxon>Datureae</taxon>
        <taxon>Datura</taxon>
    </lineage>
</organism>
<dbReference type="EMBL" id="JACEIK010004981">
    <property type="protein sequence ID" value="MCD9646958.1"/>
    <property type="molecule type" value="Genomic_DNA"/>
</dbReference>
<accession>A0ABS8VLA8</accession>